<keyword evidence="3" id="KW-1185">Reference proteome</keyword>
<keyword evidence="1" id="KW-0812">Transmembrane</keyword>
<name>W6U3V7_ECHGR</name>
<feature type="transmembrane region" description="Helical" evidence="1">
    <location>
        <begin position="7"/>
        <end position="28"/>
    </location>
</feature>
<feature type="transmembrane region" description="Helical" evidence="1">
    <location>
        <begin position="376"/>
        <end position="398"/>
    </location>
</feature>
<accession>W6U3V7</accession>
<reference evidence="2 3" key="1">
    <citation type="journal article" date="2013" name="Nat. Genet.">
        <title>The genome of the hydatid tapeworm Echinococcus granulosus.</title>
        <authorList>
            <person name="Zheng H."/>
            <person name="Zhang W."/>
            <person name="Zhang L."/>
            <person name="Zhang Z."/>
            <person name="Li J."/>
            <person name="Lu G."/>
            <person name="Zhu Y."/>
            <person name="Wang Y."/>
            <person name="Huang Y."/>
            <person name="Liu J."/>
            <person name="Kang H."/>
            <person name="Chen J."/>
            <person name="Wang L."/>
            <person name="Chen A."/>
            <person name="Yu S."/>
            <person name="Gao Z."/>
            <person name="Jin L."/>
            <person name="Gu W."/>
            <person name="Wang Z."/>
            <person name="Zhao L."/>
            <person name="Shi B."/>
            <person name="Wen H."/>
            <person name="Lin R."/>
            <person name="Jones M.K."/>
            <person name="Brejova B."/>
            <person name="Vinar T."/>
            <person name="Zhao G."/>
            <person name="McManus D.P."/>
            <person name="Chen Z."/>
            <person name="Zhou Y."/>
            <person name="Wang S."/>
        </authorList>
    </citation>
    <scope>NUCLEOTIDE SEQUENCE [LARGE SCALE GENOMIC DNA]</scope>
</reference>
<dbReference type="GeneID" id="36345074"/>
<keyword evidence="1" id="KW-1133">Transmembrane helix</keyword>
<dbReference type="CTD" id="36345074"/>
<dbReference type="EMBL" id="APAU02000144">
    <property type="protein sequence ID" value="EUB55793.1"/>
    <property type="molecule type" value="Genomic_DNA"/>
</dbReference>
<proteinExistence type="predicted"/>
<evidence type="ECO:0000256" key="1">
    <source>
        <dbReference type="SAM" id="Phobius"/>
    </source>
</evidence>
<dbReference type="AlphaFoldDB" id="W6U3V7"/>
<dbReference type="KEGG" id="egl:EGR_09359"/>
<protein>
    <submittedName>
        <fullName evidence="2">Uncharacterized protein</fullName>
    </submittedName>
</protein>
<keyword evidence="1" id="KW-0472">Membrane</keyword>
<gene>
    <name evidence="2" type="ORF">EGR_09359</name>
</gene>
<evidence type="ECO:0000313" key="3">
    <source>
        <dbReference type="Proteomes" id="UP000019149"/>
    </source>
</evidence>
<organism evidence="2 3">
    <name type="scientific">Echinococcus granulosus</name>
    <name type="common">Hydatid tapeworm</name>
    <dbReference type="NCBI Taxonomy" id="6210"/>
    <lineage>
        <taxon>Eukaryota</taxon>
        <taxon>Metazoa</taxon>
        <taxon>Spiralia</taxon>
        <taxon>Lophotrochozoa</taxon>
        <taxon>Platyhelminthes</taxon>
        <taxon>Cestoda</taxon>
        <taxon>Eucestoda</taxon>
        <taxon>Cyclophyllidea</taxon>
        <taxon>Taeniidae</taxon>
        <taxon>Echinococcus</taxon>
        <taxon>Echinococcus granulosus group</taxon>
    </lineage>
</organism>
<sequence length="470" mass="54171">MVFSCDALIWPIFSVCYVIAMLSVFLSSFESFIVNDVHPLKFNSSPPLAKRVVFITIDGLGEHILRRTKHKYVKFLTWMVKCTLGLGRMMASAIFLLAVASVMEHGTVSPMYSYILKRVLNMFVKTKSLIETSFFNPFTIVFSSLSKLKVEHGIENYKHQSTFPSLFSDYNEEPNYREMITLNFGCIVCEFFLGDYATAGRRLLAKLFKSTGPQRRHILRLPLAILQAFLIVILSFEKRFSSSVCTFTRSILVHIQPSDRCCEGKFNSSESSHSHSKLKFFFMLHADSSIAVIPYKLICKCKKVKEVDLLGCQKSAIFGIKNDLKYGLIFFSDHEFWRYLKKNLNELHHQFSFAHFEINSPAIILTDCFIKSVESFLPIIIINLLALVCSIANSVLTLKFELWILKRMIIPYFQNSLRCKTDCYSYIKISIQIPFNNTMSFFPVNLLSNTTTYFNLTILLTLKFSVFTYR</sequence>
<comment type="caution">
    <text evidence="2">The sequence shown here is derived from an EMBL/GenBank/DDBJ whole genome shotgun (WGS) entry which is preliminary data.</text>
</comment>
<dbReference type="RefSeq" id="XP_024346989.1">
    <property type="nucleotide sequence ID" value="XM_024498608.1"/>
</dbReference>
<evidence type="ECO:0000313" key="2">
    <source>
        <dbReference type="EMBL" id="EUB55793.1"/>
    </source>
</evidence>
<dbReference type="Proteomes" id="UP000019149">
    <property type="component" value="Unassembled WGS sequence"/>
</dbReference>